<dbReference type="EMBL" id="AP022582">
    <property type="protein sequence ID" value="BBY02474.1"/>
    <property type="molecule type" value="Genomic_DNA"/>
</dbReference>
<dbReference type="InterPro" id="IPR036291">
    <property type="entry name" value="NAD(P)-bd_dom_sf"/>
</dbReference>
<dbReference type="GO" id="GO:0016491">
    <property type="term" value="F:oxidoreductase activity"/>
    <property type="evidence" value="ECO:0007669"/>
    <property type="project" value="UniProtKB-KW"/>
</dbReference>
<evidence type="ECO:0000256" key="1">
    <source>
        <dbReference type="ARBA" id="ARBA00006484"/>
    </source>
</evidence>
<sequence length="105" mass="11431">MGLLDGRVVFITGAARGQGRSHAVTLAEEGANIVAVDICRDIDAVPYRLGTWEDLEETARLVQRTGREIQFQAADVRHKSALQAAFDAGVEQFGHIDTVLEQVDP</sequence>
<dbReference type="PANTHER" id="PTHR24321:SF8">
    <property type="entry name" value="ESTRADIOL 17-BETA-DEHYDROGENASE 8-RELATED"/>
    <property type="match status" value="1"/>
</dbReference>
<organism evidence="3 4">
    <name type="scientific">Mycobacterium seoulense</name>
    <dbReference type="NCBI Taxonomy" id="386911"/>
    <lineage>
        <taxon>Bacteria</taxon>
        <taxon>Bacillati</taxon>
        <taxon>Actinomycetota</taxon>
        <taxon>Actinomycetes</taxon>
        <taxon>Mycobacteriales</taxon>
        <taxon>Mycobacteriaceae</taxon>
        <taxon>Mycobacterium</taxon>
    </lineage>
</organism>
<dbReference type="InterPro" id="IPR002347">
    <property type="entry name" value="SDR_fam"/>
</dbReference>
<comment type="similarity">
    <text evidence="1">Belongs to the short-chain dehydrogenases/reductases (SDR) family.</text>
</comment>
<evidence type="ECO:0008006" key="5">
    <source>
        <dbReference type="Google" id="ProtNLM"/>
    </source>
</evidence>
<accession>A0A7I7P1V7</accession>
<dbReference type="Gene3D" id="3.40.50.720">
    <property type="entry name" value="NAD(P)-binding Rossmann-like Domain"/>
    <property type="match status" value="1"/>
</dbReference>
<reference evidence="3 4" key="1">
    <citation type="journal article" date="2019" name="Emerg. Microbes Infect.">
        <title>Comprehensive subspecies identification of 175 nontuberculous mycobacteria species based on 7547 genomic profiles.</title>
        <authorList>
            <person name="Matsumoto Y."/>
            <person name="Kinjo T."/>
            <person name="Motooka D."/>
            <person name="Nabeya D."/>
            <person name="Jung N."/>
            <person name="Uechi K."/>
            <person name="Horii T."/>
            <person name="Iida T."/>
            <person name="Fujita J."/>
            <person name="Nakamura S."/>
        </authorList>
    </citation>
    <scope>NUCLEOTIDE SEQUENCE [LARGE SCALE GENOMIC DNA]</scope>
    <source>
        <strain evidence="3 4">JCM 16018</strain>
    </source>
</reference>
<dbReference type="SUPFAM" id="SSF51735">
    <property type="entry name" value="NAD(P)-binding Rossmann-fold domains"/>
    <property type="match status" value="1"/>
</dbReference>
<dbReference type="Pfam" id="PF00106">
    <property type="entry name" value="adh_short"/>
    <property type="match status" value="1"/>
</dbReference>
<name>A0A7I7P1V7_9MYCO</name>
<keyword evidence="2" id="KW-0560">Oxidoreductase</keyword>
<proteinExistence type="inferred from homology"/>
<keyword evidence="4" id="KW-1185">Reference proteome</keyword>
<gene>
    <name evidence="3" type="ORF">MSEO_29730</name>
</gene>
<evidence type="ECO:0000256" key="2">
    <source>
        <dbReference type="ARBA" id="ARBA00023002"/>
    </source>
</evidence>
<dbReference type="KEGG" id="mseo:MSEO_29730"/>
<evidence type="ECO:0000313" key="4">
    <source>
        <dbReference type="Proteomes" id="UP000466632"/>
    </source>
</evidence>
<dbReference type="PANTHER" id="PTHR24321">
    <property type="entry name" value="DEHYDROGENASES, SHORT CHAIN"/>
    <property type="match status" value="1"/>
</dbReference>
<protein>
    <recommendedName>
        <fullName evidence="5">SDR family mycofactocin-dependent oxidoreductase</fullName>
    </recommendedName>
</protein>
<evidence type="ECO:0000313" key="3">
    <source>
        <dbReference type="EMBL" id="BBY02474.1"/>
    </source>
</evidence>
<dbReference type="AlphaFoldDB" id="A0A7I7P1V7"/>
<dbReference type="Proteomes" id="UP000466632">
    <property type="component" value="Chromosome"/>
</dbReference>